<reference evidence="2" key="1">
    <citation type="submission" date="2020-03" db="EMBL/GenBank/DDBJ databases">
        <title>Solimonas marina sp. nov., isolated from deep seawater of the Pacific Ocean.</title>
        <authorList>
            <person name="Liu X."/>
            <person name="Lai Q."/>
            <person name="Sun F."/>
            <person name="Gai Y."/>
            <person name="Li G."/>
            <person name="Shao Z."/>
        </authorList>
    </citation>
    <scope>NUCLEOTIDE SEQUENCE</scope>
    <source>
        <strain evidence="2">C16B3</strain>
    </source>
</reference>
<dbReference type="RefSeq" id="WP_168149859.1">
    <property type="nucleotide sequence ID" value="NZ_JAAVXB010000016.1"/>
</dbReference>
<dbReference type="EMBL" id="JAAVXB010000016">
    <property type="protein sequence ID" value="NKF24553.1"/>
    <property type="molecule type" value="Genomic_DNA"/>
</dbReference>
<keyword evidence="3" id="KW-1185">Reference proteome</keyword>
<proteinExistence type="predicted"/>
<dbReference type="AlphaFoldDB" id="A0A969WDF9"/>
<name>A0A969WDF9_9GAMM</name>
<evidence type="ECO:0000256" key="1">
    <source>
        <dbReference type="SAM" id="MobiDB-lite"/>
    </source>
</evidence>
<dbReference type="InterPro" id="IPR046651">
    <property type="entry name" value="DUF6763"/>
</dbReference>
<organism evidence="2 3">
    <name type="scientific">Solimonas marina</name>
    <dbReference type="NCBI Taxonomy" id="2714601"/>
    <lineage>
        <taxon>Bacteria</taxon>
        <taxon>Pseudomonadati</taxon>
        <taxon>Pseudomonadota</taxon>
        <taxon>Gammaproteobacteria</taxon>
        <taxon>Nevskiales</taxon>
        <taxon>Nevskiaceae</taxon>
        <taxon>Solimonas</taxon>
    </lineage>
</organism>
<feature type="region of interest" description="Disordered" evidence="1">
    <location>
        <begin position="64"/>
        <end position="89"/>
    </location>
</feature>
<sequence length="101" mass="11425">MAQWLSELAVGRWFVTDGEPFEIVGIDADSEVVLVQHYDGTLEDFEFDTWVALAARPCAAPEDVSGAFDYDHDDDPQDERSSSSAGRWRDPLDFLDLRDRT</sequence>
<dbReference type="Proteomes" id="UP000653472">
    <property type="component" value="Unassembled WGS sequence"/>
</dbReference>
<evidence type="ECO:0000313" key="3">
    <source>
        <dbReference type="Proteomes" id="UP000653472"/>
    </source>
</evidence>
<comment type="caution">
    <text evidence="2">The sequence shown here is derived from an EMBL/GenBank/DDBJ whole genome shotgun (WGS) entry which is preliminary data.</text>
</comment>
<evidence type="ECO:0000313" key="2">
    <source>
        <dbReference type="EMBL" id="NKF24553.1"/>
    </source>
</evidence>
<protein>
    <submittedName>
        <fullName evidence="2">Uncharacterized protein</fullName>
    </submittedName>
</protein>
<accession>A0A969WDF9</accession>
<dbReference type="Pfam" id="PF20549">
    <property type="entry name" value="DUF6763"/>
    <property type="match status" value="1"/>
</dbReference>
<gene>
    <name evidence="2" type="ORF">G7Y82_19760</name>
</gene>